<proteinExistence type="inferred from homology"/>
<keyword evidence="6" id="KW-0472">Membrane</keyword>
<feature type="region of interest" description="Disordered" evidence="7">
    <location>
        <begin position="168"/>
        <end position="212"/>
    </location>
</feature>
<comment type="caution">
    <text evidence="8">The sequence shown here is derived from an EMBL/GenBank/DDBJ whole genome shotgun (WGS) entry which is preliminary data.</text>
</comment>
<evidence type="ECO:0000256" key="2">
    <source>
        <dbReference type="ARBA" id="ARBA00006190"/>
    </source>
</evidence>
<dbReference type="InterPro" id="IPR005024">
    <property type="entry name" value="Snf7_fam"/>
</dbReference>
<keyword evidence="4" id="KW-0967">Endosome</keyword>
<dbReference type="EMBL" id="ML996236">
    <property type="protein sequence ID" value="KAF2729748.1"/>
    <property type="molecule type" value="Genomic_DNA"/>
</dbReference>
<gene>
    <name evidence="8" type="ORF">EJ04DRAFT_515711</name>
</gene>
<dbReference type="OrthoDB" id="441172at2759"/>
<evidence type="ECO:0000313" key="9">
    <source>
        <dbReference type="Proteomes" id="UP000799444"/>
    </source>
</evidence>
<sequence>MGNSSSSTNKISAQDKAILDMKTQRDKLHQYKKRITVITDRETDIARECLRRGDEKKAKLALRRKKYQQTLLEKTDAQLAQLEILTSDVEFALVQKDVLFGLQQGTQVLKEIHKEMGGIENVEKLLGESEEARAYQQEISDLLANKMSNQDEDEVEEELEALEAEVAGVTKLPPAPVKQPEFTAEEKAQMAKDRAARRARERAAEQGEAIPA</sequence>
<comment type="similarity">
    <text evidence="2">Belongs to the SNF7 family.</text>
</comment>
<dbReference type="GO" id="GO:0000815">
    <property type="term" value="C:ESCRT III complex"/>
    <property type="evidence" value="ECO:0007669"/>
    <property type="project" value="TreeGrafter"/>
</dbReference>
<dbReference type="PANTHER" id="PTHR22761:SF5">
    <property type="entry name" value="CHARGED MULTIVESICULAR BODY PROTEIN 6"/>
    <property type="match status" value="1"/>
</dbReference>
<organism evidence="8 9">
    <name type="scientific">Polyplosphaeria fusca</name>
    <dbReference type="NCBI Taxonomy" id="682080"/>
    <lineage>
        <taxon>Eukaryota</taxon>
        <taxon>Fungi</taxon>
        <taxon>Dikarya</taxon>
        <taxon>Ascomycota</taxon>
        <taxon>Pezizomycotina</taxon>
        <taxon>Dothideomycetes</taxon>
        <taxon>Pleosporomycetidae</taxon>
        <taxon>Pleosporales</taxon>
        <taxon>Tetraplosphaeriaceae</taxon>
        <taxon>Polyplosphaeria</taxon>
    </lineage>
</organism>
<feature type="compositionally biased region" description="Basic and acidic residues" evidence="7">
    <location>
        <begin position="184"/>
        <end position="205"/>
    </location>
</feature>
<dbReference type="AlphaFoldDB" id="A0A9P4UYB7"/>
<dbReference type="Proteomes" id="UP000799444">
    <property type="component" value="Unassembled WGS sequence"/>
</dbReference>
<evidence type="ECO:0000256" key="6">
    <source>
        <dbReference type="ARBA" id="ARBA00023136"/>
    </source>
</evidence>
<reference evidence="8" key="1">
    <citation type="journal article" date="2020" name="Stud. Mycol.">
        <title>101 Dothideomycetes genomes: a test case for predicting lifestyles and emergence of pathogens.</title>
        <authorList>
            <person name="Haridas S."/>
            <person name="Albert R."/>
            <person name="Binder M."/>
            <person name="Bloem J."/>
            <person name="Labutti K."/>
            <person name="Salamov A."/>
            <person name="Andreopoulos B."/>
            <person name="Baker S."/>
            <person name="Barry K."/>
            <person name="Bills G."/>
            <person name="Bluhm B."/>
            <person name="Cannon C."/>
            <person name="Castanera R."/>
            <person name="Culley D."/>
            <person name="Daum C."/>
            <person name="Ezra D."/>
            <person name="Gonzalez J."/>
            <person name="Henrissat B."/>
            <person name="Kuo A."/>
            <person name="Liang C."/>
            <person name="Lipzen A."/>
            <person name="Lutzoni F."/>
            <person name="Magnuson J."/>
            <person name="Mondo S."/>
            <person name="Nolan M."/>
            <person name="Ohm R."/>
            <person name="Pangilinan J."/>
            <person name="Park H.-J."/>
            <person name="Ramirez L."/>
            <person name="Alfaro M."/>
            <person name="Sun H."/>
            <person name="Tritt A."/>
            <person name="Yoshinaga Y."/>
            <person name="Zwiers L.-H."/>
            <person name="Turgeon B."/>
            <person name="Goodwin S."/>
            <person name="Spatafora J."/>
            <person name="Crous P."/>
            <person name="Grigoriev I."/>
        </authorList>
    </citation>
    <scope>NUCLEOTIDE SEQUENCE</scope>
    <source>
        <strain evidence="8">CBS 125425</strain>
    </source>
</reference>
<evidence type="ECO:0000256" key="5">
    <source>
        <dbReference type="ARBA" id="ARBA00022927"/>
    </source>
</evidence>
<keyword evidence="5" id="KW-0653">Protein transport</keyword>
<name>A0A9P4UYB7_9PLEO</name>
<evidence type="ECO:0000256" key="4">
    <source>
        <dbReference type="ARBA" id="ARBA00022753"/>
    </source>
</evidence>
<evidence type="ECO:0000256" key="7">
    <source>
        <dbReference type="SAM" id="MobiDB-lite"/>
    </source>
</evidence>
<dbReference type="GO" id="GO:0032511">
    <property type="term" value="P:late endosome to vacuole transport via multivesicular body sorting pathway"/>
    <property type="evidence" value="ECO:0007669"/>
    <property type="project" value="TreeGrafter"/>
</dbReference>
<accession>A0A9P4UYB7</accession>
<comment type="subcellular location">
    <subcellularLocation>
        <location evidence="1">Endosome membrane</location>
    </subcellularLocation>
</comment>
<dbReference type="GO" id="GO:0006900">
    <property type="term" value="P:vesicle budding from membrane"/>
    <property type="evidence" value="ECO:0007669"/>
    <property type="project" value="TreeGrafter"/>
</dbReference>
<dbReference type="PANTHER" id="PTHR22761">
    <property type="entry name" value="CHARGED MULTIVESICULAR BODY PROTEIN"/>
    <property type="match status" value="1"/>
</dbReference>
<protein>
    <submittedName>
        <fullName evidence="8">SNF7 family protein</fullName>
    </submittedName>
</protein>
<keyword evidence="3" id="KW-0813">Transport</keyword>
<dbReference type="GO" id="GO:0015031">
    <property type="term" value="P:protein transport"/>
    <property type="evidence" value="ECO:0007669"/>
    <property type="project" value="UniProtKB-KW"/>
</dbReference>
<dbReference type="GO" id="GO:0005771">
    <property type="term" value="C:multivesicular body"/>
    <property type="evidence" value="ECO:0007669"/>
    <property type="project" value="TreeGrafter"/>
</dbReference>
<keyword evidence="9" id="KW-1185">Reference proteome</keyword>
<dbReference type="Pfam" id="PF03357">
    <property type="entry name" value="Snf7"/>
    <property type="match status" value="1"/>
</dbReference>
<evidence type="ECO:0000256" key="1">
    <source>
        <dbReference type="ARBA" id="ARBA00004608"/>
    </source>
</evidence>
<evidence type="ECO:0000256" key="3">
    <source>
        <dbReference type="ARBA" id="ARBA00022448"/>
    </source>
</evidence>
<evidence type="ECO:0000313" key="8">
    <source>
        <dbReference type="EMBL" id="KAF2729748.1"/>
    </source>
</evidence>